<name>A0A077P4S3_XENBV</name>
<dbReference type="AlphaFoldDB" id="A0A077P4S3"/>
<organism evidence="1">
    <name type="scientific">Xenorhabdus bovienii str. oregonense</name>
    <dbReference type="NCBI Taxonomy" id="1398202"/>
    <lineage>
        <taxon>Bacteria</taxon>
        <taxon>Pseudomonadati</taxon>
        <taxon>Pseudomonadota</taxon>
        <taxon>Gammaproteobacteria</taxon>
        <taxon>Enterobacterales</taxon>
        <taxon>Morganellaceae</taxon>
        <taxon>Xenorhabdus</taxon>
    </lineage>
</organism>
<reference evidence="1" key="1">
    <citation type="submission" date="2013-07" db="EMBL/GenBank/DDBJ databases">
        <title>Sub-species coevolution in mutualistic symbiosis.</title>
        <authorList>
            <person name="Murfin K."/>
            <person name="Klassen J."/>
            <person name="Lee M."/>
            <person name="Forst S."/>
            <person name="Stock P."/>
            <person name="Goodrich-Blair H."/>
        </authorList>
    </citation>
    <scope>NUCLEOTIDE SEQUENCE [LARGE SCALE GENOMIC DNA]</scope>
    <source>
        <strain evidence="1">Oregonense</strain>
    </source>
</reference>
<sequence>MIIKGKLYFTWEVRSRGEAALNHGTKTERGLRLTIELKFIVFLA</sequence>
<gene>
    <name evidence="1" type="ORF">XBO1_2110078</name>
</gene>
<dbReference type="Proteomes" id="UP000028483">
    <property type="component" value="Unassembled WGS sequence"/>
</dbReference>
<comment type="caution">
    <text evidence="1">The sequence shown here is derived from an EMBL/GenBank/DDBJ whole genome shotgun (WGS) entry which is preliminary data.</text>
</comment>
<evidence type="ECO:0000313" key="1">
    <source>
        <dbReference type="EMBL" id="CDH06075.1"/>
    </source>
</evidence>
<dbReference type="EMBL" id="CBSX010000126">
    <property type="protein sequence ID" value="CDH06075.1"/>
    <property type="molecule type" value="Genomic_DNA"/>
</dbReference>
<proteinExistence type="predicted"/>
<protein>
    <submittedName>
        <fullName evidence="1">Uncharacterized protein</fullName>
    </submittedName>
</protein>
<dbReference type="HOGENOM" id="CLU_3224004_0_0_6"/>
<accession>A0A077P4S3</accession>